<dbReference type="OrthoDB" id="274622at2759"/>
<evidence type="ECO:0000256" key="1">
    <source>
        <dbReference type="ARBA" id="ARBA00006227"/>
    </source>
</evidence>
<dbReference type="EMBL" id="LRGB01000024">
    <property type="protein sequence ID" value="KZS21405.1"/>
    <property type="molecule type" value="Genomic_DNA"/>
</dbReference>
<accession>A0A162SKY8</accession>
<gene>
    <name evidence="4" type="ORF">APZ42_011356</name>
</gene>
<evidence type="ECO:0000313" key="5">
    <source>
        <dbReference type="Proteomes" id="UP000076858"/>
    </source>
</evidence>
<keyword evidence="3" id="KW-0687">Ribonucleoprotein</keyword>
<dbReference type="GO" id="GO:0006412">
    <property type="term" value="P:translation"/>
    <property type="evidence" value="ECO:0007669"/>
    <property type="project" value="InterPro"/>
</dbReference>
<comment type="similarity">
    <text evidence="1">Belongs to the universal ribosomal protein uL13 family.</text>
</comment>
<comment type="caution">
    <text evidence="4">The sequence shown here is derived from an EMBL/GenBank/DDBJ whole genome shotgun (WGS) entry which is preliminary data.</text>
</comment>
<evidence type="ECO:0000256" key="2">
    <source>
        <dbReference type="ARBA" id="ARBA00022980"/>
    </source>
</evidence>
<dbReference type="PANTHER" id="PTHR11545">
    <property type="entry name" value="RIBOSOMAL PROTEIN L13"/>
    <property type="match status" value="1"/>
</dbReference>
<dbReference type="Pfam" id="PF00572">
    <property type="entry name" value="Ribosomal_L13"/>
    <property type="match status" value="1"/>
</dbReference>
<dbReference type="STRING" id="35525.A0A162SKY8"/>
<protein>
    <submittedName>
        <fullName evidence="4">39S ribosomal protein L13, mitochondrial</fullName>
    </submittedName>
</protein>
<dbReference type="GO" id="GO:0017148">
    <property type="term" value="P:negative regulation of translation"/>
    <property type="evidence" value="ECO:0007669"/>
    <property type="project" value="TreeGrafter"/>
</dbReference>
<dbReference type="NCBIfam" id="TIGR01066">
    <property type="entry name" value="rplM_bact"/>
    <property type="match status" value="1"/>
</dbReference>
<dbReference type="AlphaFoldDB" id="A0A162SKY8"/>
<evidence type="ECO:0000313" key="4">
    <source>
        <dbReference type="EMBL" id="KZS21405.1"/>
    </source>
</evidence>
<dbReference type="Gene3D" id="3.90.1180.10">
    <property type="entry name" value="Ribosomal protein L13"/>
    <property type="match status" value="1"/>
</dbReference>
<dbReference type="PIRSF" id="PIRSF002181">
    <property type="entry name" value="Ribosomal_L13"/>
    <property type="match status" value="1"/>
</dbReference>
<sequence>MSATKRVQQWSTFSRMWYLYDAQWQDPFHSAKVLSPYLTGQNKPIYHPLNDCGDHVVVINSQEIALRGDEWKKRVYFHHTGYPRGASWTLAWELHQKDPKMIMRKAVFKAITSNLVRRTCIERLHIYPGSEIPEEIKSNLSGQIRPVMPVPKRLQEYSKEEIENYPKVFDFPNDYILR</sequence>
<dbReference type="GO" id="GO:0003729">
    <property type="term" value="F:mRNA binding"/>
    <property type="evidence" value="ECO:0007669"/>
    <property type="project" value="TreeGrafter"/>
</dbReference>
<organism evidence="4 5">
    <name type="scientific">Daphnia magna</name>
    <dbReference type="NCBI Taxonomy" id="35525"/>
    <lineage>
        <taxon>Eukaryota</taxon>
        <taxon>Metazoa</taxon>
        <taxon>Ecdysozoa</taxon>
        <taxon>Arthropoda</taxon>
        <taxon>Crustacea</taxon>
        <taxon>Branchiopoda</taxon>
        <taxon>Diplostraca</taxon>
        <taxon>Cladocera</taxon>
        <taxon>Anomopoda</taxon>
        <taxon>Daphniidae</taxon>
        <taxon>Daphnia</taxon>
    </lineage>
</organism>
<reference evidence="4 5" key="1">
    <citation type="submission" date="2016-03" db="EMBL/GenBank/DDBJ databases">
        <title>EvidentialGene: Evidence-directed Construction of Genes on Genomes.</title>
        <authorList>
            <person name="Gilbert D.G."/>
            <person name="Choi J.-H."/>
            <person name="Mockaitis K."/>
            <person name="Colbourne J."/>
            <person name="Pfrender M."/>
        </authorList>
    </citation>
    <scope>NUCLEOTIDE SEQUENCE [LARGE SCALE GENOMIC DNA]</scope>
    <source>
        <strain evidence="4 5">Xinb3</strain>
        <tissue evidence="4">Complete organism</tissue>
    </source>
</reference>
<dbReference type="InterPro" id="IPR005823">
    <property type="entry name" value="Ribosomal_uL13_bac-type"/>
</dbReference>
<dbReference type="Proteomes" id="UP000076858">
    <property type="component" value="Unassembled WGS sequence"/>
</dbReference>
<dbReference type="CDD" id="cd00392">
    <property type="entry name" value="Ribosomal_L13"/>
    <property type="match status" value="1"/>
</dbReference>
<dbReference type="PANTHER" id="PTHR11545:SF2">
    <property type="entry name" value="LARGE RIBOSOMAL SUBUNIT PROTEIN UL13M"/>
    <property type="match status" value="1"/>
</dbReference>
<dbReference type="InterPro" id="IPR005822">
    <property type="entry name" value="Ribosomal_uL13"/>
</dbReference>
<dbReference type="InterPro" id="IPR036899">
    <property type="entry name" value="Ribosomal_uL13_sf"/>
</dbReference>
<keyword evidence="5" id="KW-1185">Reference proteome</keyword>
<dbReference type="GO" id="GO:0003735">
    <property type="term" value="F:structural constituent of ribosome"/>
    <property type="evidence" value="ECO:0007669"/>
    <property type="project" value="InterPro"/>
</dbReference>
<keyword evidence="2 4" id="KW-0689">Ribosomal protein</keyword>
<proteinExistence type="inferred from homology"/>
<evidence type="ECO:0000256" key="3">
    <source>
        <dbReference type="ARBA" id="ARBA00023274"/>
    </source>
</evidence>
<dbReference type="GO" id="GO:0005762">
    <property type="term" value="C:mitochondrial large ribosomal subunit"/>
    <property type="evidence" value="ECO:0007669"/>
    <property type="project" value="TreeGrafter"/>
</dbReference>
<dbReference type="FunFam" id="3.90.1180.10:FF:000005">
    <property type="entry name" value="39S ribosomal protein L13, mitochondrial"/>
    <property type="match status" value="1"/>
</dbReference>
<dbReference type="SUPFAM" id="SSF52161">
    <property type="entry name" value="Ribosomal protein L13"/>
    <property type="match status" value="1"/>
</dbReference>
<dbReference type="HAMAP" id="MF_01366">
    <property type="entry name" value="Ribosomal_uL13"/>
    <property type="match status" value="1"/>
</dbReference>
<name>A0A162SKY8_9CRUS</name>